<dbReference type="Proteomes" id="UP001140502">
    <property type="component" value="Unassembled WGS sequence"/>
</dbReference>
<evidence type="ECO:0000313" key="1">
    <source>
        <dbReference type="EMBL" id="KAJ4322001.1"/>
    </source>
</evidence>
<evidence type="ECO:0000313" key="2">
    <source>
        <dbReference type="Proteomes" id="UP001140502"/>
    </source>
</evidence>
<name>A0A9W8WEH7_9HYPO</name>
<keyword evidence="2" id="KW-1185">Reference proteome</keyword>
<protein>
    <submittedName>
        <fullName evidence="1">Uncharacterized protein</fullName>
    </submittedName>
</protein>
<organism evidence="1 2">
    <name type="scientific">Fusarium piperis</name>
    <dbReference type="NCBI Taxonomy" id="1435070"/>
    <lineage>
        <taxon>Eukaryota</taxon>
        <taxon>Fungi</taxon>
        <taxon>Dikarya</taxon>
        <taxon>Ascomycota</taxon>
        <taxon>Pezizomycotina</taxon>
        <taxon>Sordariomycetes</taxon>
        <taxon>Hypocreomycetidae</taxon>
        <taxon>Hypocreales</taxon>
        <taxon>Nectriaceae</taxon>
        <taxon>Fusarium</taxon>
        <taxon>Fusarium solani species complex</taxon>
    </lineage>
</organism>
<accession>A0A9W8WEH7</accession>
<dbReference type="EMBL" id="JAPEUR010000088">
    <property type="protein sequence ID" value="KAJ4322001.1"/>
    <property type="molecule type" value="Genomic_DNA"/>
</dbReference>
<gene>
    <name evidence="1" type="ORF">N0V84_005048</name>
</gene>
<dbReference type="AlphaFoldDB" id="A0A9W8WEH7"/>
<dbReference type="OrthoDB" id="3862662at2759"/>
<sequence>MLGKVISNRDSKRRSLQDAADLLAEAQGLHQALAALKHSIEQTTGYEAGNTEHPLWSAIAICVSAQSLLHSSYGCPDAPGAASRARLALETEMQGLSVESLRVLASFAGPKLAQIPTQCPFLAKSFYDAATACEYLALLEKGGTLNLIDAEPITVNSL</sequence>
<comment type="caution">
    <text evidence="1">The sequence shown here is derived from an EMBL/GenBank/DDBJ whole genome shotgun (WGS) entry which is preliminary data.</text>
</comment>
<reference evidence="1" key="1">
    <citation type="submission" date="2022-10" db="EMBL/GenBank/DDBJ databases">
        <title>Tapping the CABI collections for fungal endophytes: first genome assemblies for Collariella, Neodidymelliopsis, Ascochyta clinopodiicola, Didymella pomorum, Didymosphaeria variabile, Neocosmospora piperis and Neocucurbitaria cava.</title>
        <authorList>
            <person name="Hill R."/>
        </authorList>
    </citation>
    <scope>NUCLEOTIDE SEQUENCE</scope>
    <source>
        <strain evidence="1">IMI 366586</strain>
    </source>
</reference>
<proteinExistence type="predicted"/>